<dbReference type="PROSITE" id="PS51186">
    <property type="entry name" value="GNAT"/>
    <property type="match status" value="1"/>
</dbReference>
<evidence type="ECO:0000313" key="3">
    <source>
        <dbReference type="Proteomes" id="UP000565286"/>
    </source>
</evidence>
<comment type="caution">
    <text evidence="2">The sequence shown here is derived from an EMBL/GenBank/DDBJ whole genome shotgun (WGS) entry which is preliminary data.</text>
</comment>
<keyword evidence="3" id="KW-1185">Reference proteome</keyword>
<feature type="domain" description="N-acetyltransferase" evidence="1">
    <location>
        <begin position="3"/>
        <end position="165"/>
    </location>
</feature>
<dbReference type="GO" id="GO:0005840">
    <property type="term" value="C:ribosome"/>
    <property type="evidence" value="ECO:0007669"/>
    <property type="project" value="UniProtKB-KW"/>
</dbReference>
<dbReference type="InterPro" id="IPR016181">
    <property type="entry name" value="Acyl_CoA_acyltransferase"/>
</dbReference>
<keyword evidence="2" id="KW-0689">Ribosomal protein</keyword>
<name>A0A7W6G3J1_9HYPH</name>
<protein>
    <submittedName>
        <fullName evidence="2">Ribosomal protein S18 acetylase RimI-like enzyme</fullName>
    </submittedName>
</protein>
<dbReference type="InterPro" id="IPR050276">
    <property type="entry name" value="MshD_Acetyltransferase"/>
</dbReference>
<dbReference type="Proteomes" id="UP000565286">
    <property type="component" value="Unassembled WGS sequence"/>
</dbReference>
<evidence type="ECO:0000313" key="2">
    <source>
        <dbReference type="EMBL" id="MBB3947885.1"/>
    </source>
</evidence>
<dbReference type="SUPFAM" id="SSF55729">
    <property type="entry name" value="Acyl-CoA N-acyltransferases (Nat)"/>
    <property type="match status" value="1"/>
</dbReference>
<keyword evidence="2" id="KW-0687">Ribonucleoprotein</keyword>
<reference evidence="2 3" key="1">
    <citation type="submission" date="2020-08" db="EMBL/GenBank/DDBJ databases">
        <title>Genomic Encyclopedia of Type Strains, Phase IV (KMG-IV): sequencing the most valuable type-strain genomes for metagenomic binning, comparative biology and taxonomic classification.</title>
        <authorList>
            <person name="Goeker M."/>
        </authorList>
    </citation>
    <scope>NUCLEOTIDE SEQUENCE [LARGE SCALE GENOMIC DNA]</scope>
    <source>
        <strain evidence="2 3">DSM 26438</strain>
    </source>
</reference>
<dbReference type="PANTHER" id="PTHR43617">
    <property type="entry name" value="L-AMINO ACID N-ACETYLTRANSFERASE"/>
    <property type="match status" value="1"/>
</dbReference>
<sequence>MVFFIRTASERDIEPVRALLARTWHATFDAIYGAPRVSELITQWHSPAAMKERVQKKGGEFLVADDGKRIGGMGYAAMSAKMSKTALLHQLYVDPHFQRQGVGRDIFAELETCFPDAEIMRLEVEPKNIAAIAFYEGLGFVEVDRVERMAGVEGLPGIAMEKTLAR</sequence>
<gene>
    <name evidence="2" type="ORF">GGQ73_003858</name>
</gene>
<proteinExistence type="predicted"/>
<dbReference type="AlphaFoldDB" id="A0A7W6G3J1"/>
<dbReference type="Pfam" id="PF13673">
    <property type="entry name" value="Acetyltransf_10"/>
    <property type="match status" value="1"/>
</dbReference>
<dbReference type="GO" id="GO:0016747">
    <property type="term" value="F:acyltransferase activity, transferring groups other than amino-acyl groups"/>
    <property type="evidence" value="ECO:0007669"/>
    <property type="project" value="InterPro"/>
</dbReference>
<dbReference type="Gene3D" id="3.40.630.30">
    <property type="match status" value="1"/>
</dbReference>
<dbReference type="InterPro" id="IPR000182">
    <property type="entry name" value="GNAT_dom"/>
</dbReference>
<evidence type="ECO:0000259" key="1">
    <source>
        <dbReference type="PROSITE" id="PS51186"/>
    </source>
</evidence>
<accession>A0A7W6G3J1</accession>
<organism evidence="2 3">
    <name type="scientific">Rhizobium skierniewicense</name>
    <dbReference type="NCBI Taxonomy" id="984260"/>
    <lineage>
        <taxon>Bacteria</taxon>
        <taxon>Pseudomonadati</taxon>
        <taxon>Pseudomonadota</taxon>
        <taxon>Alphaproteobacteria</taxon>
        <taxon>Hyphomicrobiales</taxon>
        <taxon>Rhizobiaceae</taxon>
        <taxon>Rhizobium/Agrobacterium group</taxon>
        <taxon>Rhizobium</taxon>
    </lineage>
</organism>
<dbReference type="EMBL" id="JACIDV010000013">
    <property type="protein sequence ID" value="MBB3947885.1"/>
    <property type="molecule type" value="Genomic_DNA"/>
</dbReference>
<dbReference type="CDD" id="cd04301">
    <property type="entry name" value="NAT_SF"/>
    <property type="match status" value="1"/>
</dbReference>